<dbReference type="InterPro" id="IPR051910">
    <property type="entry name" value="ComF/GntX_DNA_util-trans"/>
</dbReference>
<dbReference type="PANTHER" id="PTHR47505">
    <property type="entry name" value="DNA UTILIZATION PROTEIN YHGH"/>
    <property type="match status" value="1"/>
</dbReference>
<comment type="caution">
    <text evidence="3">The sequence shown here is derived from an EMBL/GenBank/DDBJ whole genome shotgun (WGS) entry which is preliminary data.</text>
</comment>
<dbReference type="CDD" id="cd06223">
    <property type="entry name" value="PRTases_typeI"/>
    <property type="match status" value="1"/>
</dbReference>
<accession>E8LG50</accession>
<keyword evidence="4" id="KW-1185">Reference proteome</keyword>
<dbReference type="AlphaFoldDB" id="E8LG50"/>
<dbReference type="HOGENOM" id="CLU_054549_1_0_9"/>
<dbReference type="RefSeq" id="WP_009146190.1">
    <property type="nucleotide sequence ID" value="NZ_GL830928.1"/>
</dbReference>
<proteinExistence type="inferred from homology"/>
<organism evidence="3 4">
    <name type="scientific">Phascolarctobacterium succinatutens YIT 12067</name>
    <dbReference type="NCBI Taxonomy" id="626939"/>
    <lineage>
        <taxon>Bacteria</taxon>
        <taxon>Bacillati</taxon>
        <taxon>Bacillota</taxon>
        <taxon>Negativicutes</taxon>
        <taxon>Acidaminococcales</taxon>
        <taxon>Acidaminococcaceae</taxon>
        <taxon>Phascolarctobacterium</taxon>
    </lineage>
</organism>
<comment type="similarity">
    <text evidence="1">Belongs to the ComF/GntX family.</text>
</comment>
<protein>
    <submittedName>
        <fullName evidence="3">ComF family protein</fullName>
    </submittedName>
</protein>
<evidence type="ECO:0000256" key="1">
    <source>
        <dbReference type="ARBA" id="ARBA00008007"/>
    </source>
</evidence>
<dbReference type="InterPro" id="IPR000836">
    <property type="entry name" value="PRTase_dom"/>
</dbReference>
<dbReference type="Gene3D" id="3.40.50.2020">
    <property type="match status" value="1"/>
</dbReference>
<dbReference type="InterPro" id="IPR029057">
    <property type="entry name" value="PRTase-like"/>
</dbReference>
<dbReference type="Proteomes" id="UP000004923">
    <property type="component" value="Unassembled WGS sequence"/>
</dbReference>
<dbReference type="EMBL" id="AEVN01000100">
    <property type="protein sequence ID" value="EFY04169.1"/>
    <property type="molecule type" value="Genomic_DNA"/>
</dbReference>
<feature type="domain" description="Phosphoribosyltransferase" evidence="2">
    <location>
        <begin position="193"/>
        <end position="239"/>
    </location>
</feature>
<evidence type="ECO:0000313" key="3">
    <source>
        <dbReference type="EMBL" id="EFY04169.1"/>
    </source>
</evidence>
<evidence type="ECO:0000313" key="4">
    <source>
        <dbReference type="Proteomes" id="UP000004923"/>
    </source>
</evidence>
<gene>
    <name evidence="3" type="ORF">HMPREF9443_01848</name>
</gene>
<evidence type="ECO:0000259" key="2">
    <source>
        <dbReference type="Pfam" id="PF00156"/>
    </source>
</evidence>
<name>E8LG50_9FIRM</name>
<dbReference type="PANTHER" id="PTHR47505:SF1">
    <property type="entry name" value="DNA UTILIZATION PROTEIN YHGH"/>
    <property type="match status" value="1"/>
</dbReference>
<dbReference type="eggNOG" id="COG1040">
    <property type="taxonomic scope" value="Bacteria"/>
</dbReference>
<dbReference type="SUPFAM" id="SSF53271">
    <property type="entry name" value="PRTase-like"/>
    <property type="match status" value="1"/>
</dbReference>
<dbReference type="GeneID" id="78524064"/>
<dbReference type="Pfam" id="PF00156">
    <property type="entry name" value="Pribosyltran"/>
    <property type="match status" value="1"/>
</dbReference>
<reference evidence="3 4" key="1">
    <citation type="submission" date="2011-01" db="EMBL/GenBank/DDBJ databases">
        <authorList>
            <person name="Weinstock G."/>
            <person name="Sodergren E."/>
            <person name="Clifton S."/>
            <person name="Fulton L."/>
            <person name="Fulton B."/>
            <person name="Courtney L."/>
            <person name="Fronick C."/>
            <person name="Harrison M."/>
            <person name="Strong C."/>
            <person name="Farmer C."/>
            <person name="Delahaunty K."/>
            <person name="Markovic C."/>
            <person name="Hall O."/>
            <person name="Minx P."/>
            <person name="Tomlinson C."/>
            <person name="Mitreva M."/>
            <person name="Hou S."/>
            <person name="Chen J."/>
            <person name="Wollam A."/>
            <person name="Pepin K.H."/>
            <person name="Johnson M."/>
            <person name="Bhonagiri V."/>
            <person name="Zhang X."/>
            <person name="Suruliraj S."/>
            <person name="Warren W."/>
            <person name="Chinwalla A."/>
            <person name="Mardis E.R."/>
            <person name="Wilson R.K."/>
        </authorList>
    </citation>
    <scope>NUCLEOTIDE SEQUENCE [LARGE SCALE GENOMIC DNA]</scope>
    <source>
        <strain evidence="3 4">YIT 12067</strain>
    </source>
</reference>
<dbReference type="OrthoDB" id="9779910at2"/>
<sequence length="241" mass="27234">MHRLLRDFAYYGRVAKELIFPRRCAVCATNIDNGYVCEQCRKEYLLQRQLPCCPREEYLAGQAAPLPTDVLYSALLLYKYDGVFKDALHKIKFDGEAGWLPLLREEAELALPAAKMRWLQQFDLITCVPTAPERRKQRGFDVPQELFAGLLEGRSVGMEVLLERVRHTEPLYELKPEERKQELAGCFAMLPHARVSGKHVLLCDDIYTTGSTFAEAAQVLLDAGAARVSALALCAAQANWE</sequence>